<accession>A0A9D4BCL7</accession>
<evidence type="ECO:0000313" key="2">
    <source>
        <dbReference type="Proteomes" id="UP000828390"/>
    </source>
</evidence>
<gene>
    <name evidence="1" type="ORF">DPMN_192119</name>
</gene>
<dbReference type="EMBL" id="JAIWYP010000092">
    <property type="protein sequence ID" value="KAH3689830.1"/>
    <property type="molecule type" value="Genomic_DNA"/>
</dbReference>
<protein>
    <submittedName>
        <fullName evidence="1">Uncharacterized protein</fullName>
    </submittedName>
</protein>
<dbReference type="AlphaFoldDB" id="A0A9D4BCL7"/>
<reference evidence="1" key="1">
    <citation type="journal article" date="2019" name="bioRxiv">
        <title>The Genome of the Zebra Mussel, Dreissena polymorpha: A Resource for Invasive Species Research.</title>
        <authorList>
            <person name="McCartney M.A."/>
            <person name="Auch B."/>
            <person name="Kono T."/>
            <person name="Mallez S."/>
            <person name="Zhang Y."/>
            <person name="Obille A."/>
            <person name="Becker A."/>
            <person name="Abrahante J.E."/>
            <person name="Garbe J."/>
            <person name="Badalamenti J.P."/>
            <person name="Herman A."/>
            <person name="Mangelson H."/>
            <person name="Liachko I."/>
            <person name="Sullivan S."/>
            <person name="Sone E.D."/>
            <person name="Koren S."/>
            <person name="Silverstein K.A.T."/>
            <person name="Beckman K.B."/>
            <person name="Gohl D.M."/>
        </authorList>
    </citation>
    <scope>NUCLEOTIDE SEQUENCE</scope>
    <source>
        <strain evidence="1">Duluth1</strain>
        <tissue evidence="1">Whole animal</tissue>
    </source>
</reference>
<organism evidence="1 2">
    <name type="scientific">Dreissena polymorpha</name>
    <name type="common">Zebra mussel</name>
    <name type="synonym">Mytilus polymorpha</name>
    <dbReference type="NCBI Taxonomy" id="45954"/>
    <lineage>
        <taxon>Eukaryota</taxon>
        <taxon>Metazoa</taxon>
        <taxon>Spiralia</taxon>
        <taxon>Lophotrochozoa</taxon>
        <taxon>Mollusca</taxon>
        <taxon>Bivalvia</taxon>
        <taxon>Autobranchia</taxon>
        <taxon>Heteroconchia</taxon>
        <taxon>Euheterodonta</taxon>
        <taxon>Imparidentia</taxon>
        <taxon>Neoheterodontei</taxon>
        <taxon>Myida</taxon>
        <taxon>Dreissenoidea</taxon>
        <taxon>Dreissenidae</taxon>
        <taxon>Dreissena</taxon>
    </lineage>
</organism>
<comment type="caution">
    <text evidence="1">The sequence shown here is derived from an EMBL/GenBank/DDBJ whole genome shotgun (WGS) entry which is preliminary data.</text>
</comment>
<proteinExistence type="predicted"/>
<keyword evidence="2" id="KW-1185">Reference proteome</keyword>
<reference evidence="1" key="2">
    <citation type="submission" date="2020-11" db="EMBL/GenBank/DDBJ databases">
        <authorList>
            <person name="McCartney M.A."/>
            <person name="Auch B."/>
            <person name="Kono T."/>
            <person name="Mallez S."/>
            <person name="Becker A."/>
            <person name="Gohl D.M."/>
            <person name="Silverstein K.A.T."/>
            <person name="Koren S."/>
            <person name="Bechman K.B."/>
            <person name="Herman A."/>
            <person name="Abrahante J.E."/>
            <person name="Garbe J."/>
        </authorList>
    </citation>
    <scope>NUCLEOTIDE SEQUENCE</scope>
    <source>
        <strain evidence="1">Duluth1</strain>
        <tissue evidence="1">Whole animal</tissue>
    </source>
</reference>
<dbReference type="Proteomes" id="UP000828390">
    <property type="component" value="Unassembled WGS sequence"/>
</dbReference>
<evidence type="ECO:0000313" key="1">
    <source>
        <dbReference type="EMBL" id="KAH3689830.1"/>
    </source>
</evidence>
<sequence>MCTYQHKMHWSVEAILVNLVAFILYTTAVASRHWATKADASFSTHAGLFTACPTINDTCFDIHYHFNGDAYGNETKYIIKSLPHIFLLQKCSHDH</sequence>
<name>A0A9D4BCL7_DREPO</name>